<accession>A0AAW1XY61</accession>
<reference evidence="1 2" key="1">
    <citation type="journal article" date="2023" name="G3 (Bethesda)">
        <title>A chromosome-length genome assembly and annotation of blackberry (Rubus argutus, cv. 'Hillquist').</title>
        <authorList>
            <person name="Bruna T."/>
            <person name="Aryal R."/>
            <person name="Dudchenko O."/>
            <person name="Sargent D.J."/>
            <person name="Mead D."/>
            <person name="Buti M."/>
            <person name="Cavallini A."/>
            <person name="Hytonen T."/>
            <person name="Andres J."/>
            <person name="Pham M."/>
            <person name="Weisz D."/>
            <person name="Mascagni F."/>
            <person name="Usai G."/>
            <person name="Natali L."/>
            <person name="Bassil N."/>
            <person name="Fernandez G.E."/>
            <person name="Lomsadze A."/>
            <person name="Armour M."/>
            <person name="Olukolu B."/>
            <person name="Poorten T."/>
            <person name="Britton C."/>
            <person name="Davik J."/>
            <person name="Ashrafi H."/>
            <person name="Aiden E.L."/>
            <person name="Borodovsky M."/>
            <person name="Worthington M."/>
        </authorList>
    </citation>
    <scope>NUCLEOTIDE SEQUENCE [LARGE SCALE GENOMIC DNA]</scope>
    <source>
        <strain evidence="1">PI 553951</strain>
    </source>
</reference>
<comment type="caution">
    <text evidence="1">The sequence shown here is derived from an EMBL/GenBank/DDBJ whole genome shotgun (WGS) entry which is preliminary data.</text>
</comment>
<protein>
    <submittedName>
        <fullName evidence="1">Uncharacterized protein</fullName>
    </submittedName>
</protein>
<name>A0AAW1XY61_RUBAR</name>
<proteinExistence type="predicted"/>
<evidence type="ECO:0000313" key="1">
    <source>
        <dbReference type="EMBL" id="KAK9940829.1"/>
    </source>
</evidence>
<sequence length="89" mass="9910">MNVLEDGCMVAMDEDLNAGELDSVSHAAKEGLEETNINTTNISPYEAEMKPPPENVLFVGNLCHNTTDDEFVALNFLTLWNCEIDMYNP</sequence>
<evidence type="ECO:0000313" key="2">
    <source>
        <dbReference type="Proteomes" id="UP001457282"/>
    </source>
</evidence>
<keyword evidence="2" id="KW-1185">Reference proteome</keyword>
<dbReference type="AlphaFoldDB" id="A0AAW1XY61"/>
<gene>
    <name evidence="1" type="ORF">M0R45_017470</name>
</gene>
<dbReference type="EMBL" id="JBEDUW010000003">
    <property type="protein sequence ID" value="KAK9940829.1"/>
    <property type="molecule type" value="Genomic_DNA"/>
</dbReference>
<organism evidence="1 2">
    <name type="scientific">Rubus argutus</name>
    <name type="common">Southern blackberry</name>
    <dbReference type="NCBI Taxonomy" id="59490"/>
    <lineage>
        <taxon>Eukaryota</taxon>
        <taxon>Viridiplantae</taxon>
        <taxon>Streptophyta</taxon>
        <taxon>Embryophyta</taxon>
        <taxon>Tracheophyta</taxon>
        <taxon>Spermatophyta</taxon>
        <taxon>Magnoliopsida</taxon>
        <taxon>eudicotyledons</taxon>
        <taxon>Gunneridae</taxon>
        <taxon>Pentapetalae</taxon>
        <taxon>rosids</taxon>
        <taxon>fabids</taxon>
        <taxon>Rosales</taxon>
        <taxon>Rosaceae</taxon>
        <taxon>Rosoideae</taxon>
        <taxon>Rosoideae incertae sedis</taxon>
        <taxon>Rubus</taxon>
    </lineage>
</organism>
<dbReference type="Proteomes" id="UP001457282">
    <property type="component" value="Unassembled WGS sequence"/>
</dbReference>